<sequence>MRIILVRHGESLGNVDEMAYCRVPDHALPLTQRGQEQARAAGPSVRAALGPGPIAVYVSPYLRAQQTLRNLALGDIVERVVHEPRLREQDWGNLQDPIEQERQKQARHAFGHFFFRLAHGESGADVDDRVAGFMSDLERRMETEPSHPRTVLIVSHGLTMRLLVRRLCMWSIELFESLSNPRHCEHRILHKGADGRWSLDRAFEQWRNSPDGVRQIEEDGGGIARPRPA</sequence>
<dbReference type="InterPro" id="IPR013078">
    <property type="entry name" value="His_Pase_superF_clade-1"/>
</dbReference>
<dbReference type="Proteomes" id="UP001519363">
    <property type="component" value="Unassembled WGS sequence"/>
</dbReference>
<dbReference type="InterPro" id="IPR029033">
    <property type="entry name" value="His_PPase_superfam"/>
</dbReference>
<dbReference type="InterPro" id="IPR052765">
    <property type="entry name" value="PGM-Related"/>
</dbReference>
<dbReference type="SUPFAM" id="SSF53254">
    <property type="entry name" value="Phosphoglycerate mutase-like"/>
    <property type="match status" value="1"/>
</dbReference>
<keyword evidence="3" id="KW-1185">Reference proteome</keyword>
<evidence type="ECO:0000313" key="2">
    <source>
        <dbReference type="EMBL" id="MBP2474910.1"/>
    </source>
</evidence>
<comment type="caution">
    <text evidence="2">The sequence shown here is derived from an EMBL/GenBank/DDBJ whole genome shotgun (WGS) entry which is preliminary data.</text>
</comment>
<dbReference type="RefSeq" id="WP_086780710.1">
    <property type="nucleotide sequence ID" value="NZ_JAGIOO010000001.1"/>
</dbReference>
<dbReference type="InterPro" id="IPR001345">
    <property type="entry name" value="PG/BPGM_mutase_AS"/>
</dbReference>
<gene>
    <name evidence="2" type="ORF">JOF53_003782</name>
</gene>
<dbReference type="EMBL" id="JAGIOO010000001">
    <property type="protein sequence ID" value="MBP2474910.1"/>
    <property type="molecule type" value="Genomic_DNA"/>
</dbReference>
<protein>
    <submittedName>
        <fullName evidence="2">Broad specificity phosphatase PhoE</fullName>
    </submittedName>
</protein>
<reference evidence="2 3" key="1">
    <citation type="submission" date="2021-03" db="EMBL/GenBank/DDBJ databases">
        <title>Sequencing the genomes of 1000 actinobacteria strains.</title>
        <authorList>
            <person name="Klenk H.-P."/>
        </authorList>
    </citation>
    <scope>NUCLEOTIDE SEQUENCE [LARGE SCALE GENOMIC DNA]</scope>
    <source>
        <strain evidence="2 3">DSM 44580</strain>
    </source>
</reference>
<accession>A0ABS5AGW4</accession>
<dbReference type="SMART" id="SM00855">
    <property type="entry name" value="PGAM"/>
    <property type="match status" value="1"/>
</dbReference>
<dbReference type="CDD" id="cd07067">
    <property type="entry name" value="HP_PGM_like"/>
    <property type="match status" value="1"/>
</dbReference>
<organism evidence="2 3">
    <name type="scientific">Crossiella equi</name>
    <dbReference type="NCBI Taxonomy" id="130796"/>
    <lineage>
        <taxon>Bacteria</taxon>
        <taxon>Bacillati</taxon>
        <taxon>Actinomycetota</taxon>
        <taxon>Actinomycetes</taxon>
        <taxon>Pseudonocardiales</taxon>
        <taxon>Pseudonocardiaceae</taxon>
        <taxon>Crossiella</taxon>
    </lineage>
</organism>
<evidence type="ECO:0000256" key="1">
    <source>
        <dbReference type="SAM" id="MobiDB-lite"/>
    </source>
</evidence>
<feature type="region of interest" description="Disordered" evidence="1">
    <location>
        <begin position="210"/>
        <end position="229"/>
    </location>
</feature>
<proteinExistence type="predicted"/>
<dbReference type="PANTHER" id="PTHR46192">
    <property type="entry name" value="BROAD-RANGE ACID PHOSPHATASE DET1"/>
    <property type="match status" value="1"/>
</dbReference>
<name>A0ABS5AGW4_9PSEU</name>
<evidence type="ECO:0000313" key="3">
    <source>
        <dbReference type="Proteomes" id="UP001519363"/>
    </source>
</evidence>
<dbReference type="Pfam" id="PF00300">
    <property type="entry name" value="His_Phos_1"/>
    <property type="match status" value="1"/>
</dbReference>
<dbReference type="Gene3D" id="3.40.50.1240">
    <property type="entry name" value="Phosphoglycerate mutase-like"/>
    <property type="match status" value="1"/>
</dbReference>
<dbReference type="PROSITE" id="PS00175">
    <property type="entry name" value="PG_MUTASE"/>
    <property type="match status" value="1"/>
</dbReference>